<dbReference type="Gene3D" id="1.25.40.10">
    <property type="entry name" value="Tetratricopeptide repeat domain"/>
    <property type="match status" value="2"/>
</dbReference>
<dbReference type="EMBL" id="SIHO01000001">
    <property type="protein sequence ID" value="TFU05612.1"/>
    <property type="molecule type" value="Genomic_DNA"/>
</dbReference>
<dbReference type="Pfam" id="PF13469">
    <property type="entry name" value="Sulfotransfer_3"/>
    <property type="match status" value="1"/>
</dbReference>
<dbReference type="InterPro" id="IPR026634">
    <property type="entry name" value="TPST-like"/>
</dbReference>
<dbReference type="OrthoDB" id="9800698at2"/>
<gene>
    <name evidence="3" type="ORF">EUV02_00820</name>
</gene>
<accession>A0A4Y9EQ83</accession>
<dbReference type="Gene3D" id="3.40.50.300">
    <property type="entry name" value="P-loop containing nucleotide triphosphate hydrolases"/>
    <property type="match status" value="1"/>
</dbReference>
<dbReference type="Proteomes" id="UP000297737">
    <property type="component" value="Unassembled WGS sequence"/>
</dbReference>
<dbReference type="InterPro" id="IPR011990">
    <property type="entry name" value="TPR-like_helical_dom_sf"/>
</dbReference>
<name>A0A4Y9EQ83_9SPHN</name>
<dbReference type="PROSITE" id="PS50005">
    <property type="entry name" value="TPR"/>
    <property type="match status" value="1"/>
</dbReference>
<feature type="repeat" description="TPR" evidence="2">
    <location>
        <begin position="69"/>
        <end position="102"/>
    </location>
</feature>
<keyword evidence="4" id="KW-1185">Reference proteome</keyword>
<evidence type="ECO:0000256" key="1">
    <source>
        <dbReference type="ARBA" id="ARBA00022679"/>
    </source>
</evidence>
<sequence>MAASTAGAARQPDDGWATIHAAAARDRHEAAKRAFDMLRAGLEYPDALAQVFRALSTEGRPRVTAADAAEVLARYGGLLARQGGLDAARTALEASLAIDPDNYAARIDAGTVTFMKADLAAAEAHYAAASALRPGEIEPLAARAAIAARQGDPETARELGMAALVLAPGNVTATLAVARAEFLHGATSGCIARLDALLARPDINAQNRVAALDLRADAHDAQDACAAAFADYTARNALLQAANAPRVARELPERRIAQARRLTAWFDAAPAAAWQQRTGDAGACPAAGHAFLIGFPRSGTTLLEKALAGHSDVVSLEELDHLSAVTPGWLDNDAALQRLATLDAAIADAARAEYWRRVEASVPGGVAGRTVVDKLPLHSVALPVIAKLFPDAKILLALRDPRDVVLSCFRRRFQINAAMFEFLTLDGAAAYYDQVMRLVQRCRAIMPLNLRDVRHETLVRDFDAELGAVLGFLGLDWDPAVRDFAARIGGRFRTPSDVQLTRGLTDSGIGQWRRYAAQLAPVQPVLAPWVDKFDYEK</sequence>
<dbReference type="SUPFAM" id="SSF52540">
    <property type="entry name" value="P-loop containing nucleoside triphosphate hydrolases"/>
    <property type="match status" value="1"/>
</dbReference>
<evidence type="ECO:0000313" key="4">
    <source>
        <dbReference type="Proteomes" id="UP000297737"/>
    </source>
</evidence>
<dbReference type="InterPro" id="IPR019734">
    <property type="entry name" value="TPR_rpt"/>
</dbReference>
<protein>
    <submittedName>
        <fullName evidence="3">Sulfotransferase</fullName>
    </submittedName>
</protein>
<dbReference type="GO" id="GO:0008476">
    <property type="term" value="F:protein-tyrosine sulfotransferase activity"/>
    <property type="evidence" value="ECO:0007669"/>
    <property type="project" value="InterPro"/>
</dbReference>
<evidence type="ECO:0000313" key="3">
    <source>
        <dbReference type="EMBL" id="TFU05612.1"/>
    </source>
</evidence>
<evidence type="ECO:0000256" key="2">
    <source>
        <dbReference type="PROSITE-ProRule" id="PRU00339"/>
    </source>
</evidence>
<proteinExistence type="predicted"/>
<dbReference type="AlphaFoldDB" id="A0A4Y9EQ83"/>
<dbReference type="PANTHER" id="PTHR12788">
    <property type="entry name" value="PROTEIN-TYROSINE SULFOTRANSFERASE 2"/>
    <property type="match status" value="1"/>
</dbReference>
<reference evidence="3 4" key="1">
    <citation type="submission" date="2019-02" db="EMBL/GenBank/DDBJ databases">
        <title>Polymorphobacter sp. isolated from the lake at the Tibet of China.</title>
        <authorList>
            <person name="Li A."/>
        </authorList>
    </citation>
    <scope>NUCLEOTIDE SEQUENCE [LARGE SCALE GENOMIC DNA]</scope>
    <source>
        <strain evidence="3 4">DJ1R-1</strain>
    </source>
</reference>
<keyword evidence="1 3" id="KW-0808">Transferase</keyword>
<dbReference type="PANTHER" id="PTHR12788:SF10">
    <property type="entry name" value="PROTEIN-TYROSINE SULFOTRANSFERASE"/>
    <property type="match status" value="1"/>
</dbReference>
<organism evidence="3 4">
    <name type="scientific">Glacieibacterium arshaanense</name>
    <dbReference type="NCBI Taxonomy" id="2511025"/>
    <lineage>
        <taxon>Bacteria</taxon>
        <taxon>Pseudomonadati</taxon>
        <taxon>Pseudomonadota</taxon>
        <taxon>Alphaproteobacteria</taxon>
        <taxon>Sphingomonadales</taxon>
        <taxon>Sphingosinicellaceae</taxon>
        <taxon>Glacieibacterium</taxon>
    </lineage>
</organism>
<keyword evidence="2" id="KW-0802">TPR repeat</keyword>
<dbReference type="SUPFAM" id="SSF48452">
    <property type="entry name" value="TPR-like"/>
    <property type="match status" value="1"/>
</dbReference>
<comment type="caution">
    <text evidence="3">The sequence shown here is derived from an EMBL/GenBank/DDBJ whole genome shotgun (WGS) entry which is preliminary data.</text>
</comment>
<dbReference type="RefSeq" id="WP_135244337.1">
    <property type="nucleotide sequence ID" value="NZ_SIHO01000001.1"/>
</dbReference>
<dbReference type="InterPro" id="IPR027417">
    <property type="entry name" value="P-loop_NTPase"/>
</dbReference>